<evidence type="ECO:0008006" key="10">
    <source>
        <dbReference type="Google" id="ProtNLM"/>
    </source>
</evidence>
<proteinExistence type="inferred from homology"/>
<dbReference type="EMBL" id="JAYWIO010000005">
    <property type="protein sequence ID" value="KAK7259347.1"/>
    <property type="molecule type" value="Genomic_DNA"/>
</dbReference>
<feature type="compositionally biased region" description="Basic and acidic residues" evidence="6">
    <location>
        <begin position="1"/>
        <end position="12"/>
    </location>
</feature>
<dbReference type="PANTHER" id="PTHR10057">
    <property type="entry name" value="PERIPHERAL-TYPE BENZODIAZEPINE RECEPTOR"/>
    <property type="match status" value="1"/>
</dbReference>
<dbReference type="AlphaFoldDB" id="A0AAN9EL93"/>
<comment type="subcellular location">
    <subcellularLocation>
        <location evidence="1">Membrane</location>
        <topology evidence="1">Multi-pass membrane protein</topology>
    </subcellularLocation>
</comment>
<dbReference type="Pfam" id="PF03073">
    <property type="entry name" value="TspO_MBR"/>
    <property type="match status" value="1"/>
</dbReference>
<reference evidence="8 9" key="1">
    <citation type="submission" date="2024-01" db="EMBL/GenBank/DDBJ databases">
        <title>The genomes of 5 underutilized Papilionoideae crops provide insights into root nodulation and disease resistanc.</title>
        <authorList>
            <person name="Yuan L."/>
        </authorList>
    </citation>
    <scope>NUCLEOTIDE SEQUENCE [LARGE SCALE GENOMIC DNA]</scope>
    <source>
        <strain evidence="8">ZHUSHIDOU_FW_LH</strain>
        <tissue evidence="8">Leaf</tissue>
    </source>
</reference>
<feature type="transmembrane region" description="Helical" evidence="7">
    <location>
        <begin position="91"/>
        <end position="112"/>
    </location>
</feature>
<accession>A0AAN9EL93</accession>
<dbReference type="PANTHER" id="PTHR10057:SF0">
    <property type="entry name" value="TRANSLOCATOR PROTEIN"/>
    <property type="match status" value="1"/>
</dbReference>
<feature type="transmembrane region" description="Helical" evidence="7">
    <location>
        <begin position="124"/>
        <end position="143"/>
    </location>
</feature>
<evidence type="ECO:0000256" key="5">
    <source>
        <dbReference type="ARBA" id="ARBA00023136"/>
    </source>
</evidence>
<gene>
    <name evidence="8" type="ORF">RIF29_24951</name>
</gene>
<sequence length="199" mass="21728">MASNDLKQRVTHDPVTTTTTTLNDKKRTGVIGGNRRDKRMVMAKRGLRSLAIAVSLPLSLTLLSMYLGSSLHTTTDDAVSSTKPFWFPPSWVLHLMCPASSFLMGISAWMVWADGGFHRNPVALLLYVAQILLTVLWDPLVFGLGATRVGLMVCLGLSAALFGCMRVFGQVNPVAGDLIKPCFAWSAFLSIVNLKLLYV</sequence>
<evidence type="ECO:0000313" key="8">
    <source>
        <dbReference type="EMBL" id="KAK7259347.1"/>
    </source>
</evidence>
<dbReference type="InterPro" id="IPR004307">
    <property type="entry name" value="TspO_MBR"/>
</dbReference>
<evidence type="ECO:0000256" key="2">
    <source>
        <dbReference type="ARBA" id="ARBA00007524"/>
    </source>
</evidence>
<keyword evidence="4 7" id="KW-1133">Transmembrane helix</keyword>
<dbReference type="GO" id="GO:0033013">
    <property type="term" value="P:tetrapyrrole metabolic process"/>
    <property type="evidence" value="ECO:0007669"/>
    <property type="project" value="UniProtKB-ARBA"/>
</dbReference>
<evidence type="ECO:0000256" key="1">
    <source>
        <dbReference type="ARBA" id="ARBA00004141"/>
    </source>
</evidence>
<keyword evidence="9" id="KW-1185">Reference proteome</keyword>
<dbReference type="InterPro" id="IPR038330">
    <property type="entry name" value="TspO/MBR-related_sf"/>
</dbReference>
<dbReference type="Gene3D" id="1.20.1260.100">
    <property type="entry name" value="TspO/MBR protein"/>
    <property type="match status" value="1"/>
</dbReference>
<name>A0AAN9EL93_CROPI</name>
<feature type="transmembrane region" description="Helical" evidence="7">
    <location>
        <begin position="46"/>
        <end position="67"/>
    </location>
</feature>
<feature type="transmembrane region" description="Helical" evidence="7">
    <location>
        <begin position="149"/>
        <end position="169"/>
    </location>
</feature>
<organism evidence="8 9">
    <name type="scientific">Crotalaria pallida</name>
    <name type="common">Smooth rattlebox</name>
    <name type="synonym">Crotalaria striata</name>
    <dbReference type="NCBI Taxonomy" id="3830"/>
    <lineage>
        <taxon>Eukaryota</taxon>
        <taxon>Viridiplantae</taxon>
        <taxon>Streptophyta</taxon>
        <taxon>Embryophyta</taxon>
        <taxon>Tracheophyta</taxon>
        <taxon>Spermatophyta</taxon>
        <taxon>Magnoliopsida</taxon>
        <taxon>eudicotyledons</taxon>
        <taxon>Gunneridae</taxon>
        <taxon>Pentapetalae</taxon>
        <taxon>rosids</taxon>
        <taxon>fabids</taxon>
        <taxon>Fabales</taxon>
        <taxon>Fabaceae</taxon>
        <taxon>Papilionoideae</taxon>
        <taxon>50 kb inversion clade</taxon>
        <taxon>genistoids sensu lato</taxon>
        <taxon>core genistoids</taxon>
        <taxon>Crotalarieae</taxon>
        <taxon>Crotalaria</taxon>
    </lineage>
</organism>
<evidence type="ECO:0000256" key="4">
    <source>
        <dbReference type="ARBA" id="ARBA00022989"/>
    </source>
</evidence>
<evidence type="ECO:0000256" key="6">
    <source>
        <dbReference type="SAM" id="MobiDB-lite"/>
    </source>
</evidence>
<comment type="caution">
    <text evidence="8">The sequence shown here is derived from an EMBL/GenBank/DDBJ whole genome shotgun (WGS) entry which is preliminary data.</text>
</comment>
<comment type="similarity">
    <text evidence="2">Belongs to the TspO/BZRP family.</text>
</comment>
<evidence type="ECO:0000256" key="7">
    <source>
        <dbReference type="SAM" id="Phobius"/>
    </source>
</evidence>
<protein>
    <recommendedName>
        <fullName evidence="10">Translocator protein homolog</fullName>
    </recommendedName>
</protein>
<dbReference type="Proteomes" id="UP001372338">
    <property type="component" value="Unassembled WGS sequence"/>
</dbReference>
<evidence type="ECO:0000256" key="3">
    <source>
        <dbReference type="ARBA" id="ARBA00022692"/>
    </source>
</evidence>
<keyword evidence="5 7" id="KW-0472">Membrane</keyword>
<feature type="region of interest" description="Disordered" evidence="6">
    <location>
        <begin position="1"/>
        <end position="20"/>
    </location>
</feature>
<dbReference type="GO" id="GO:0016020">
    <property type="term" value="C:membrane"/>
    <property type="evidence" value="ECO:0007669"/>
    <property type="project" value="UniProtKB-SubCell"/>
</dbReference>
<dbReference type="FunFam" id="1.20.1260.100:FF:000001">
    <property type="entry name" value="translocator protein 2"/>
    <property type="match status" value="1"/>
</dbReference>
<dbReference type="CDD" id="cd15904">
    <property type="entry name" value="TSPO_MBR"/>
    <property type="match status" value="1"/>
</dbReference>
<evidence type="ECO:0000313" key="9">
    <source>
        <dbReference type="Proteomes" id="UP001372338"/>
    </source>
</evidence>
<keyword evidence="3 7" id="KW-0812">Transmembrane</keyword>